<evidence type="ECO:0000313" key="5">
    <source>
        <dbReference type="EMBL" id="PHU37493.1"/>
    </source>
</evidence>
<dbReference type="InterPro" id="IPR019888">
    <property type="entry name" value="Tscrpt_reg_AsnC-like"/>
</dbReference>
<keyword evidence="6" id="KW-1185">Reference proteome</keyword>
<evidence type="ECO:0000313" key="6">
    <source>
        <dbReference type="Proteomes" id="UP000224563"/>
    </source>
</evidence>
<dbReference type="SUPFAM" id="SSF46785">
    <property type="entry name" value="Winged helix' DNA-binding domain"/>
    <property type="match status" value="1"/>
</dbReference>
<reference evidence="5 6" key="1">
    <citation type="submission" date="2017-10" db="EMBL/GenBank/DDBJ databases">
        <title>Resolving the taxonomy of Roseburia spp., Eubacterium rectale and Agathobacter spp. through phylogenomic analysis.</title>
        <authorList>
            <person name="Sheridan P.O."/>
            <person name="Walker A.W."/>
            <person name="Duncan S.H."/>
            <person name="Scott K.P."/>
            <person name="Toole P.W.O."/>
            <person name="Luis P."/>
            <person name="Flint H.J."/>
        </authorList>
    </citation>
    <scope>NUCLEOTIDE SEQUENCE [LARGE SCALE GENOMIC DNA]</scope>
    <source>
        <strain evidence="5 6">JK623</strain>
    </source>
</reference>
<dbReference type="PANTHER" id="PTHR30154:SF34">
    <property type="entry name" value="TRANSCRIPTIONAL REGULATOR AZLB"/>
    <property type="match status" value="1"/>
</dbReference>
<sequence length="161" mass="18706">MDEIDEKLLNMIKGNARMTYQEMGNALGMTRMAAKKRVKKLEEAGIIRGYNTTIYREDEVTMMIDITTTPESFEKVLEYVSTRTAFVRQIFRTTKENHIHIVAASTDISDLKYLLKMIQKSCGEEIEHFSCHAVTEIIKDVYGGVRYDKEQRKIRTNQKDI</sequence>
<dbReference type="RefSeq" id="WP_099386234.1">
    <property type="nucleotide sequence ID" value="NZ_JANSWH010000019.1"/>
</dbReference>
<dbReference type="GO" id="GO:0043200">
    <property type="term" value="P:response to amino acid"/>
    <property type="evidence" value="ECO:0007669"/>
    <property type="project" value="TreeGrafter"/>
</dbReference>
<dbReference type="Gene3D" id="1.10.10.10">
    <property type="entry name" value="Winged helix-like DNA-binding domain superfamily/Winged helix DNA-binding domain"/>
    <property type="match status" value="1"/>
</dbReference>
<dbReference type="SMART" id="SM00344">
    <property type="entry name" value="HTH_ASNC"/>
    <property type="match status" value="1"/>
</dbReference>
<dbReference type="PROSITE" id="PS50956">
    <property type="entry name" value="HTH_ASNC_2"/>
    <property type="match status" value="1"/>
</dbReference>
<evidence type="ECO:0000256" key="2">
    <source>
        <dbReference type="ARBA" id="ARBA00023125"/>
    </source>
</evidence>
<dbReference type="EMBL" id="PDYG01000048">
    <property type="protein sequence ID" value="PHU37493.1"/>
    <property type="molecule type" value="Genomic_DNA"/>
</dbReference>
<protein>
    <recommendedName>
        <fullName evidence="4">HTH asnC-type domain-containing protein</fullName>
    </recommendedName>
</protein>
<dbReference type="GO" id="GO:0005829">
    <property type="term" value="C:cytosol"/>
    <property type="evidence" value="ECO:0007669"/>
    <property type="project" value="TreeGrafter"/>
</dbReference>
<reference evidence="5 6" key="2">
    <citation type="submission" date="2017-10" db="EMBL/GenBank/DDBJ databases">
        <authorList>
            <person name="Banno H."/>
            <person name="Chua N.-H."/>
        </authorList>
    </citation>
    <scope>NUCLEOTIDE SEQUENCE [LARGE SCALE GENOMIC DNA]</scope>
    <source>
        <strain evidence="5 6">JK623</strain>
    </source>
</reference>
<dbReference type="AlphaFoldDB" id="A0A2G3E315"/>
<comment type="caution">
    <text evidence="5">The sequence shown here is derived from an EMBL/GenBank/DDBJ whole genome shotgun (WGS) entry which is preliminary data.</text>
</comment>
<dbReference type="Pfam" id="PF13412">
    <property type="entry name" value="HTH_24"/>
    <property type="match status" value="1"/>
</dbReference>
<dbReference type="InterPro" id="IPR019885">
    <property type="entry name" value="Tscrpt_reg_HTH_AsnC-type_CS"/>
</dbReference>
<dbReference type="PANTHER" id="PTHR30154">
    <property type="entry name" value="LEUCINE-RESPONSIVE REGULATORY PROTEIN"/>
    <property type="match status" value="1"/>
</dbReference>
<keyword evidence="2" id="KW-0238">DNA-binding</keyword>
<dbReference type="GO" id="GO:0043565">
    <property type="term" value="F:sequence-specific DNA binding"/>
    <property type="evidence" value="ECO:0007669"/>
    <property type="project" value="InterPro"/>
</dbReference>
<evidence type="ECO:0000259" key="4">
    <source>
        <dbReference type="PROSITE" id="PS50956"/>
    </source>
</evidence>
<name>A0A2G3E315_9FIRM</name>
<organism evidence="5 6">
    <name type="scientific">Agathobacter ruminis</name>
    <dbReference type="NCBI Taxonomy" id="1712665"/>
    <lineage>
        <taxon>Bacteria</taxon>
        <taxon>Bacillati</taxon>
        <taxon>Bacillota</taxon>
        <taxon>Clostridia</taxon>
        <taxon>Lachnospirales</taxon>
        <taxon>Lachnospiraceae</taxon>
        <taxon>Agathobacter</taxon>
    </lineage>
</organism>
<dbReference type="PRINTS" id="PR00033">
    <property type="entry name" value="HTHASNC"/>
</dbReference>
<dbReference type="InterPro" id="IPR036390">
    <property type="entry name" value="WH_DNA-bd_sf"/>
</dbReference>
<evidence type="ECO:0000256" key="1">
    <source>
        <dbReference type="ARBA" id="ARBA00023015"/>
    </source>
</evidence>
<accession>A0A2G3E315</accession>
<keyword evidence="3" id="KW-0804">Transcription</keyword>
<keyword evidence="1" id="KW-0805">Transcription regulation</keyword>
<dbReference type="Proteomes" id="UP000224563">
    <property type="component" value="Unassembled WGS sequence"/>
</dbReference>
<dbReference type="PROSITE" id="PS00519">
    <property type="entry name" value="HTH_ASNC_1"/>
    <property type="match status" value="1"/>
</dbReference>
<dbReference type="InterPro" id="IPR036388">
    <property type="entry name" value="WH-like_DNA-bd_sf"/>
</dbReference>
<evidence type="ECO:0000256" key="3">
    <source>
        <dbReference type="ARBA" id="ARBA00023163"/>
    </source>
</evidence>
<dbReference type="InterPro" id="IPR000485">
    <property type="entry name" value="AsnC-type_HTH_dom"/>
</dbReference>
<gene>
    <name evidence="5" type="ORF">CSX02_07610</name>
</gene>
<proteinExistence type="predicted"/>
<feature type="domain" description="HTH asnC-type" evidence="4">
    <location>
        <begin position="1"/>
        <end position="50"/>
    </location>
</feature>